<keyword evidence="4" id="KW-1185">Reference proteome</keyword>
<sequence length="606" mass="69708">MASSSNAPATSEESVHQQQQYGEEKWTASPQKKRKGSPSTWRRNVEKKRRDSGQEYKTYKDITVQARRVGPPCQCPKKCYDLVGDESVKKIFEEYWKMASHNAQSSYLASRVTVKDVIRRYAGPDSKRQHTCEYFVMVNNNNIVVCRTAFCNMHNISAKRVANVRTKMGETGVAPVDRRGTNPTQNKFPDDVVEMAKQHIKSLPTCTSHYSRAKSVHRVYLPPGYSQHKCYDLFKEQCEERTWTPARSTCDRLNRELEVASNNKDSVTHSNLLTQKKVHLVKAKVARNIMDAYSEDNDPSLCVIAMDLQQTLATPRLTTNVAYYKRKMWTYNFGVHNLKESSMAHLYVWNEAVGKRGSSDIGSCLIHYVEHHVPAHCNKLVIFSDNCGGQNKNINLSLLLLRFLHSGRFSQVKQYFLMPGHSYLPCDRDFGNLEKYFHGHEVYTTPHYIELMRQARRDHPFVVKQMDREDFVDLDPLQALITKAQLHKAGFKDGRMFQFKSDFLQGMSIWQCYNDDITTPVQVKFQKGRVSPYQRDKFDLAAVTLPLKYPHGVKLKTAKLDDLEYLLSFVPLGYKSWYADLFQAQGQLVGDSAEVDPDDPDDVLDY</sequence>
<protein>
    <recommendedName>
        <fullName evidence="2">DUF7869 domain-containing protein</fullName>
    </recommendedName>
</protein>
<organism evidence="3 4">
    <name type="scientific">Scylla paramamosain</name>
    <name type="common">Mud crab</name>
    <dbReference type="NCBI Taxonomy" id="85552"/>
    <lineage>
        <taxon>Eukaryota</taxon>
        <taxon>Metazoa</taxon>
        <taxon>Ecdysozoa</taxon>
        <taxon>Arthropoda</taxon>
        <taxon>Crustacea</taxon>
        <taxon>Multicrustacea</taxon>
        <taxon>Malacostraca</taxon>
        <taxon>Eumalacostraca</taxon>
        <taxon>Eucarida</taxon>
        <taxon>Decapoda</taxon>
        <taxon>Pleocyemata</taxon>
        <taxon>Brachyura</taxon>
        <taxon>Eubrachyura</taxon>
        <taxon>Portunoidea</taxon>
        <taxon>Portunidae</taxon>
        <taxon>Portuninae</taxon>
        <taxon>Scylla</taxon>
    </lineage>
</organism>
<feature type="domain" description="DUF7869" evidence="2">
    <location>
        <begin position="343"/>
        <end position="500"/>
    </location>
</feature>
<dbReference type="AlphaFoldDB" id="A0AAW0TF60"/>
<feature type="region of interest" description="Disordered" evidence="1">
    <location>
        <begin position="1"/>
        <end position="59"/>
    </location>
</feature>
<gene>
    <name evidence="3" type="ORF">O3P69_016502</name>
</gene>
<comment type="caution">
    <text evidence="3">The sequence shown here is derived from an EMBL/GenBank/DDBJ whole genome shotgun (WGS) entry which is preliminary data.</text>
</comment>
<dbReference type="PANTHER" id="PTHR10773:SF19">
    <property type="match status" value="1"/>
</dbReference>
<feature type="compositionally biased region" description="Basic and acidic residues" evidence="1">
    <location>
        <begin position="48"/>
        <end position="59"/>
    </location>
</feature>
<evidence type="ECO:0000256" key="1">
    <source>
        <dbReference type="SAM" id="MobiDB-lite"/>
    </source>
</evidence>
<dbReference type="Pfam" id="PF25273">
    <property type="entry name" value="DUF7869"/>
    <property type="match status" value="1"/>
</dbReference>
<evidence type="ECO:0000259" key="2">
    <source>
        <dbReference type="Pfam" id="PF25273"/>
    </source>
</evidence>
<dbReference type="Proteomes" id="UP001487740">
    <property type="component" value="Unassembled WGS sequence"/>
</dbReference>
<dbReference type="EMBL" id="JARAKH010000032">
    <property type="protein sequence ID" value="KAK8385773.1"/>
    <property type="molecule type" value="Genomic_DNA"/>
</dbReference>
<evidence type="ECO:0000313" key="4">
    <source>
        <dbReference type="Proteomes" id="UP001487740"/>
    </source>
</evidence>
<feature type="compositionally biased region" description="Polar residues" evidence="1">
    <location>
        <begin position="1"/>
        <end position="21"/>
    </location>
</feature>
<reference evidence="3 4" key="1">
    <citation type="submission" date="2023-03" db="EMBL/GenBank/DDBJ databases">
        <title>High-quality genome of Scylla paramamosain provides insights in environmental adaptation.</title>
        <authorList>
            <person name="Zhang L."/>
        </authorList>
    </citation>
    <scope>NUCLEOTIDE SEQUENCE [LARGE SCALE GENOMIC DNA]</scope>
    <source>
        <strain evidence="3">LZ_2023a</strain>
        <tissue evidence="3">Muscle</tissue>
    </source>
</reference>
<evidence type="ECO:0000313" key="3">
    <source>
        <dbReference type="EMBL" id="KAK8385773.1"/>
    </source>
</evidence>
<dbReference type="PANTHER" id="PTHR10773">
    <property type="entry name" value="DNA-DIRECTED RNA POLYMERASES I, II, AND III SUBUNIT RPABC2"/>
    <property type="match status" value="1"/>
</dbReference>
<name>A0AAW0TF60_SCYPA</name>
<accession>A0AAW0TF60</accession>
<dbReference type="InterPro" id="IPR057191">
    <property type="entry name" value="DUF7869"/>
</dbReference>
<proteinExistence type="predicted"/>